<dbReference type="HAMAP" id="MF_00226_B">
    <property type="entry name" value="CinA_B"/>
    <property type="match status" value="1"/>
</dbReference>
<dbReference type="Pfam" id="PF00994">
    <property type="entry name" value="MoCF_biosynth"/>
    <property type="match status" value="1"/>
</dbReference>
<gene>
    <name evidence="3" type="ORF">GBA65_18715</name>
</gene>
<dbReference type="InterPro" id="IPR041424">
    <property type="entry name" value="CinA_KH"/>
</dbReference>
<dbReference type="KEGG" id="rmar:GBA65_18715"/>
<evidence type="ECO:0000259" key="2">
    <source>
        <dbReference type="SMART" id="SM00852"/>
    </source>
</evidence>
<dbReference type="CDD" id="cd00885">
    <property type="entry name" value="cinA"/>
    <property type="match status" value="1"/>
</dbReference>
<dbReference type="EMBL" id="CP045121">
    <property type="protein sequence ID" value="QIN80217.1"/>
    <property type="molecule type" value="Genomic_DNA"/>
</dbReference>
<reference evidence="3 4" key="1">
    <citation type="submission" date="2019-10" db="EMBL/GenBank/DDBJ databases">
        <title>Rubrobacter sp nov SCSIO 52915 isolated from a deep-sea sediment in the South China Sea.</title>
        <authorList>
            <person name="Chen R.W."/>
        </authorList>
    </citation>
    <scope>NUCLEOTIDE SEQUENCE [LARGE SCALE GENOMIC DNA]</scope>
    <source>
        <strain evidence="3 4">SCSIO 52915</strain>
    </source>
</reference>
<feature type="domain" description="MoaB/Mog" evidence="2">
    <location>
        <begin position="21"/>
        <end position="188"/>
    </location>
</feature>
<dbReference type="Proteomes" id="UP000502706">
    <property type="component" value="Chromosome"/>
</dbReference>
<dbReference type="SMART" id="SM00852">
    <property type="entry name" value="MoCF_biosynth"/>
    <property type="match status" value="1"/>
</dbReference>
<dbReference type="InterPro" id="IPR036653">
    <property type="entry name" value="CinA-like_C"/>
</dbReference>
<dbReference type="Gene3D" id="3.90.950.20">
    <property type="entry name" value="CinA-like"/>
    <property type="match status" value="1"/>
</dbReference>
<dbReference type="Pfam" id="PF02464">
    <property type="entry name" value="CinA"/>
    <property type="match status" value="1"/>
</dbReference>
<dbReference type="NCBIfam" id="TIGR00199">
    <property type="entry name" value="PncC_domain"/>
    <property type="match status" value="1"/>
</dbReference>
<dbReference type="NCBIfam" id="TIGR00200">
    <property type="entry name" value="cinA_nterm"/>
    <property type="match status" value="1"/>
</dbReference>
<protein>
    <recommendedName>
        <fullName evidence="1">CinA-like protein</fullName>
    </recommendedName>
</protein>
<dbReference type="NCBIfam" id="NF001813">
    <property type="entry name" value="PRK00549.1"/>
    <property type="match status" value="1"/>
</dbReference>
<evidence type="ECO:0000313" key="4">
    <source>
        <dbReference type="Proteomes" id="UP000502706"/>
    </source>
</evidence>
<dbReference type="Gene3D" id="3.40.980.10">
    <property type="entry name" value="MoaB/Mog-like domain"/>
    <property type="match status" value="1"/>
</dbReference>
<dbReference type="RefSeq" id="WP_166397891.1">
    <property type="nucleotide sequence ID" value="NZ_CP045121.1"/>
</dbReference>
<dbReference type="NCBIfam" id="TIGR00177">
    <property type="entry name" value="molyb_syn"/>
    <property type="match status" value="1"/>
</dbReference>
<dbReference type="PANTHER" id="PTHR13939:SF0">
    <property type="entry name" value="NMN AMIDOHYDROLASE-LIKE PROTEIN YFAY"/>
    <property type="match status" value="1"/>
</dbReference>
<organism evidence="3 4">
    <name type="scientific">Rubrobacter marinus</name>
    <dbReference type="NCBI Taxonomy" id="2653852"/>
    <lineage>
        <taxon>Bacteria</taxon>
        <taxon>Bacillati</taxon>
        <taxon>Actinomycetota</taxon>
        <taxon>Rubrobacteria</taxon>
        <taxon>Rubrobacterales</taxon>
        <taxon>Rubrobacteraceae</taxon>
        <taxon>Rubrobacter</taxon>
    </lineage>
</organism>
<dbReference type="PANTHER" id="PTHR13939">
    <property type="entry name" value="NICOTINAMIDE-NUCLEOTIDE AMIDOHYDROLASE PNCC"/>
    <property type="match status" value="1"/>
</dbReference>
<dbReference type="InterPro" id="IPR008135">
    <property type="entry name" value="Competence-induced_CinA"/>
</dbReference>
<dbReference type="AlphaFoldDB" id="A0A6G8Q1L6"/>
<proteinExistence type="inferred from homology"/>
<name>A0A6G8Q1L6_9ACTN</name>
<dbReference type="SUPFAM" id="SSF53218">
    <property type="entry name" value="Molybdenum cofactor biosynthesis proteins"/>
    <property type="match status" value="1"/>
</dbReference>
<dbReference type="Pfam" id="PF18146">
    <property type="entry name" value="CinA_KH"/>
    <property type="match status" value="1"/>
</dbReference>
<dbReference type="InterPro" id="IPR036425">
    <property type="entry name" value="MoaB/Mog-like_dom_sf"/>
</dbReference>
<keyword evidence="4" id="KW-1185">Reference proteome</keyword>
<comment type="similarity">
    <text evidence="1">Belongs to the CinA family.</text>
</comment>
<evidence type="ECO:0000256" key="1">
    <source>
        <dbReference type="HAMAP-Rule" id="MF_00226"/>
    </source>
</evidence>
<dbReference type="InterPro" id="IPR001453">
    <property type="entry name" value="MoaB/Mog_dom"/>
</dbReference>
<evidence type="ECO:0000313" key="3">
    <source>
        <dbReference type="EMBL" id="QIN80217.1"/>
    </source>
</evidence>
<dbReference type="Gene3D" id="3.30.70.2860">
    <property type="match status" value="1"/>
</dbReference>
<dbReference type="InterPro" id="IPR008136">
    <property type="entry name" value="CinA_C"/>
</dbReference>
<dbReference type="InterPro" id="IPR050101">
    <property type="entry name" value="CinA"/>
</dbReference>
<dbReference type="PIRSF" id="PIRSF006728">
    <property type="entry name" value="CinA"/>
    <property type="match status" value="1"/>
</dbReference>
<dbReference type="SUPFAM" id="SSF142433">
    <property type="entry name" value="CinA-like"/>
    <property type="match status" value="1"/>
</dbReference>
<sequence length="437" mass="46275">MQNESTSAEAAAKTGTIKSAEIVTIGTEMLLGDLVDTNTAWISSHLAPLGVAIYRHTTVGDNQQRIVAAILEAAARADLVITTGGLGPTSDDLTNECLALAAGREMVERPEAREHVDEMFRRFGRTPSPSNYKQAFFPEGAELIPNPLGTAMGALLELDDALVATFPGVPSEMKAMFEETLAPLVKERTDGAIVSRILHFTGIGESALAEKVQDLLDASDPTVAPLASQGKVKLRITARAATPEEAEEKIEPVAEEILSRAGEYYFGVDSETIESALAKLLKKEGATLALAESCTGGLLAKRLTDMSGSSAFFTEGLVTYSNESKENLLGVPHDLLVEHGAVSEPVARAMAEGARKLAGSDFALSVTGIAGPDGGTDEKPVGLVYVGLASGGETAVEKLDLSAWRRSREAIRERTANRAFDLLRRRLADGVNASADR</sequence>
<accession>A0A6G8Q1L6</accession>